<dbReference type="Pfam" id="PF02811">
    <property type="entry name" value="PHP"/>
    <property type="match status" value="1"/>
</dbReference>
<evidence type="ECO:0000313" key="2">
    <source>
        <dbReference type="EMBL" id="MDZ8118428.1"/>
    </source>
</evidence>
<keyword evidence="3" id="KW-1185">Reference proteome</keyword>
<gene>
    <name evidence="2" type="ORF">P9H32_07265</name>
</gene>
<dbReference type="InterPro" id="IPR004013">
    <property type="entry name" value="PHP_dom"/>
</dbReference>
<accession>A0ABU5MW60</accession>
<dbReference type="InterPro" id="IPR003141">
    <property type="entry name" value="Pol/His_phosphatase_N"/>
</dbReference>
<proteinExistence type="predicted"/>
<reference evidence="2 3" key="1">
    <citation type="journal article" date="2024" name="Appl. Environ. Microbiol.">
        <title>Pontiella agarivorans sp. nov., a novel marine anaerobic bacterium capable of degrading macroalgal polysaccharides and fixing nitrogen.</title>
        <authorList>
            <person name="Liu N."/>
            <person name="Kivenson V."/>
            <person name="Peng X."/>
            <person name="Cui Z."/>
            <person name="Lankiewicz T.S."/>
            <person name="Gosselin K.M."/>
            <person name="English C.J."/>
            <person name="Blair E.M."/>
            <person name="O'Malley M.A."/>
            <person name="Valentine D.L."/>
        </authorList>
    </citation>
    <scope>NUCLEOTIDE SEQUENCE [LARGE SCALE GENOMIC DNA]</scope>
    <source>
        <strain evidence="2 3">NLcol2</strain>
    </source>
</reference>
<dbReference type="Proteomes" id="UP001290861">
    <property type="component" value="Unassembled WGS sequence"/>
</dbReference>
<organism evidence="2 3">
    <name type="scientific">Pontiella agarivorans</name>
    <dbReference type="NCBI Taxonomy" id="3038953"/>
    <lineage>
        <taxon>Bacteria</taxon>
        <taxon>Pseudomonadati</taxon>
        <taxon>Kiritimatiellota</taxon>
        <taxon>Kiritimatiellia</taxon>
        <taxon>Kiritimatiellales</taxon>
        <taxon>Pontiellaceae</taxon>
        <taxon>Pontiella</taxon>
    </lineage>
</organism>
<comment type="caution">
    <text evidence="2">The sequence shown here is derived from an EMBL/GenBank/DDBJ whole genome shotgun (WGS) entry which is preliminary data.</text>
</comment>
<sequence length="279" mass="30828">MIDLHTHSVYSDGTNTPAELIQMAEKRGLAAMALTDHDTVGGLEPLFSAAEKTAVEAVPGIELSAECAKGTMHILGYFFDHTNRELLEKINTVREGREERNQEILKRLNKLGYRLMWTDVEKQAGADVVGRPHFAEALIAKGLVKNRKSAFELLLAKGRPAYAERYRYTGRECVELIRKAGGIPVLAHPATIYLPDDQLRGLIMGLAEVGLGGLEVYYAEHHPENIRKFKRWADELGLISTGGTDYHGKNTPDLKLGTGFGQLRVPDEALERLKVAAGK</sequence>
<evidence type="ECO:0000313" key="3">
    <source>
        <dbReference type="Proteomes" id="UP001290861"/>
    </source>
</evidence>
<protein>
    <submittedName>
        <fullName evidence="2">PHP domain-containing protein</fullName>
    </submittedName>
</protein>
<dbReference type="SUPFAM" id="SSF89550">
    <property type="entry name" value="PHP domain-like"/>
    <property type="match status" value="1"/>
</dbReference>
<dbReference type="CDD" id="cd07438">
    <property type="entry name" value="PHP_HisPPase_AMP"/>
    <property type="match status" value="1"/>
</dbReference>
<dbReference type="PANTHER" id="PTHR42924">
    <property type="entry name" value="EXONUCLEASE"/>
    <property type="match status" value="1"/>
</dbReference>
<dbReference type="PANTHER" id="PTHR42924:SF3">
    <property type="entry name" value="POLYMERASE_HISTIDINOL PHOSPHATASE N-TERMINAL DOMAIN-CONTAINING PROTEIN"/>
    <property type="match status" value="1"/>
</dbReference>
<dbReference type="Gene3D" id="1.10.150.650">
    <property type="match status" value="1"/>
</dbReference>
<dbReference type="InterPro" id="IPR052018">
    <property type="entry name" value="PHP_domain"/>
</dbReference>
<evidence type="ECO:0000259" key="1">
    <source>
        <dbReference type="SMART" id="SM00481"/>
    </source>
</evidence>
<dbReference type="Gene3D" id="3.20.20.140">
    <property type="entry name" value="Metal-dependent hydrolases"/>
    <property type="match status" value="1"/>
</dbReference>
<dbReference type="SMART" id="SM00481">
    <property type="entry name" value="POLIIIAc"/>
    <property type="match status" value="1"/>
</dbReference>
<name>A0ABU5MW60_9BACT</name>
<dbReference type="InterPro" id="IPR016195">
    <property type="entry name" value="Pol/histidinol_Pase-like"/>
</dbReference>
<feature type="domain" description="Polymerase/histidinol phosphatase N-terminal" evidence="1">
    <location>
        <begin position="2"/>
        <end position="67"/>
    </location>
</feature>
<dbReference type="EMBL" id="JARVCO010000008">
    <property type="protein sequence ID" value="MDZ8118428.1"/>
    <property type="molecule type" value="Genomic_DNA"/>
</dbReference>
<dbReference type="RefSeq" id="WP_322608228.1">
    <property type="nucleotide sequence ID" value="NZ_JARVCO010000008.1"/>
</dbReference>